<keyword evidence="2" id="KW-0472">Membrane</keyword>
<dbReference type="PANTHER" id="PTHR38121:SF5">
    <property type="entry name" value="GH16 DOMAIN-CONTAINING PROTEIN"/>
    <property type="match status" value="1"/>
</dbReference>
<keyword evidence="5" id="KW-0378">Hydrolase</keyword>
<comment type="subcellular location">
    <subcellularLocation>
        <location evidence="1">Cell membrane</location>
        <topology evidence="1">Lipid-anchor</topology>
        <topology evidence="1">GPI-anchor</topology>
    </subcellularLocation>
</comment>
<evidence type="ECO:0000313" key="6">
    <source>
        <dbReference type="Proteomes" id="UP001213681"/>
    </source>
</evidence>
<dbReference type="CDD" id="cd00413">
    <property type="entry name" value="Glyco_hydrolase_16"/>
    <property type="match status" value="1"/>
</dbReference>
<keyword evidence="2" id="KW-1003">Cell membrane</keyword>
<keyword evidence="3" id="KW-0732">Signal</keyword>
<dbReference type="PROSITE" id="PS51762">
    <property type="entry name" value="GH16_2"/>
    <property type="match status" value="1"/>
</dbReference>
<protein>
    <submittedName>
        <fullName evidence="5">Glycoside hydrolase family 16 protein</fullName>
    </submittedName>
</protein>
<keyword evidence="6" id="KW-1185">Reference proteome</keyword>
<reference evidence="5" key="1">
    <citation type="submission" date="2022-12" db="EMBL/GenBank/DDBJ databases">
        <authorList>
            <person name="Petersen C."/>
        </authorList>
    </citation>
    <scope>NUCLEOTIDE SEQUENCE</scope>
    <source>
        <strain evidence="5">IBT 16125</strain>
    </source>
</reference>
<comment type="caution">
    <text evidence="5">The sequence shown here is derived from an EMBL/GenBank/DDBJ whole genome shotgun (WGS) entry which is preliminary data.</text>
</comment>
<dbReference type="Gene3D" id="2.60.120.200">
    <property type="match status" value="1"/>
</dbReference>
<accession>A0AAD6G4N9</accession>
<dbReference type="InterPro" id="IPR013320">
    <property type="entry name" value="ConA-like_dom_sf"/>
</dbReference>
<dbReference type="PANTHER" id="PTHR38121">
    <property type="entry name" value="GH16 DOMAIN-CONTAINING PROTEIN"/>
    <property type="match status" value="1"/>
</dbReference>
<sequence>MRSQRIGYLASASVLSGLISSVAADCECGYSVNSTSFPQHEVFTDLIESDFLTIQDIAVDTDWKIQRYWTPYDPSSGYYGENFTAANVVSNPLKYNYSLEHPTESQLGGSAGLQLWVRSELQSNGLIPCGQVKSARDDIQYGSFRTAMKLTPVNGTCSAFFSYYNDTQEIDVELLSRQYTNYSLSGSDVPSSPINLVFHSVQSIIDDYQLPNTSTYGRPVVPVALTNEYHEYRFDWTPDRVSFYFDGKWLWDLITDVPSWRTAILFSHWSNGAAGWTQGPPTEDAVMTISYFKAYFNSSDPQRMSDYETRCKDPSAANSICIIPDQKVAPGAAAPQNGSASTFFFSQHSNMTSNQTLYTGENSGNSSSCAKVAGIPLWAVGVGVFLVFGQWIGF</sequence>
<dbReference type="Pfam" id="PF00722">
    <property type="entry name" value="Glyco_hydro_16"/>
    <property type="match status" value="1"/>
</dbReference>
<dbReference type="EMBL" id="JAPVEA010000004">
    <property type="protein sequence ID" value="KAJ5455856.1"/>
    <property type="molecule type" value="Genomic_DNA"/>
</dbReference>
<evidence type="ECO:0000259" key="4">
    <source>
        <dbReference type="PROSITE" id="PS51762"/>
    </source>
</evidence>
<feature type="domain" description="GH16" evidence="4">
    <location>
        <begin position="61"/>
        <end position="300"/>
    </location>
</feature>
<reference evidence="5" key="2">
    <citation type="journal article" date="2023" name="IMA Fungus">
        <title>Comparative genomic study of the Penicillium genus elucidates a diverse pangenome and 15 lateral gene transfer events.</title>
        <authorList>
            <person name="Petersen C."/>
            <person name="Sorensen T."/>
            <person name="Nielsen M.R."/>
            <person name="Sondergaard T.E."/>
            <person name="Sorensen J.L."/>
            <person name="Fitzpatrick D.A."/>
            <person name="Frisvad J.C."/>
            <person name="Nielsen K.L."/>
        </authorList>
    </citation>
    <scope>NUCLEOTIDE SEQUENCE</scope>
    <source>
        <strain evidence="5">IBT 16125</strain>
    </source>
</reference>
<feature type="chain" id="PRO_5042222058" evidence="3">
    <location>
        <begin position="25"/>
        <end position="394"/>
    </location>
</feature>
<evidence type="ECO:0000256" key="2">
    <source>
        <dbReference type="ARBA" id="ARBA00022475"/>
    </source>
</evidence>
<dbReference type="Proteomes" id="UP001213681">
    <property type="component" value="Unassembled WGS sequence"/>
</dbReference>
<dbReference type="InterPro" id="IPR000757">
    <property type="entry name" value="Beta-glucanase-like"/>
</dbReference>
<dbReference type="GeneID" id="81597745"/>
<organism evidence="5 6">
    <name type="scientific">Penicillium daleae</name>
    <dbReference type="NCBI Taxonomy" id="63821"/>
    <lineage>
        <taxon>Eukaryota</taxon>
        <taxon>Fungi</taxon>
        <taxon>Dikarya</taxon>
        <taxon>Ascomycota</taxon>
        <taxon>Pezizomycotina</taxon>
        <taxon>Eurotiomycetes</taxon>
        <taxon>Eurotiomycetidae</taxon>
        <taxon>Eurotiales</taxon>
        <taxon>Aspergillaceae</taxon>
        <taxon>Penicillium</taxon>
    </lineage>
</organism>
<dbReference type="AlphaFoldDB" id="A0AAD6G4N9"/>
<dbReference type="RefSeq" id="XP_056768229.1">
    <property type="nucleotide sequence ID" value="XM_056907502.1"/>
</dbReference>
<feature type="signal peptide" evidence="3">
    <location>
        <begin position="1"/>
        <end position="24"/>
    </location>
</feature>
<proteinExistence type="predicted"/>
<gene>
    <name evidence="5" type="ORF">N7458_004120</name>
</gene>
<dbReference type="GO" id="GO:0005886">
    <property type="term" value="C:plasma membrane"/>
    <property type="evidence" value="ECO:0007669"/>
    <property type="project" value="UniProtKB-SubCell"/>
</dbReference>
<name>A0AAD6G4N9_9EURO</name>
<dbReference type="SUPFAM" id="SSF49899">
    <property type="entry name" value="Concanavalin A-like lectins/glucanases"/>
    <property type="match status" value="1"/>
</dbReference>
<evidence type="ECO:0000256" key="1">
    <source>
        <dbReference type="ARBA" id="ARBA00004609"/>
    </source>
</evidence>
<evidence type="ECO:0000313" key="5">
    <source>
        <dbReference type="EMBL" id="KAJ5455856.1"/>
    </source>
</evidence>
<evidence type="ECO:0000256" key="3">
    <source>
        <dbReference type="SAM" id="SignalP"/>
    </source>
</evidence>
<dbReference type="GO" id="GO:0004553">
    <property type="term" value="F:hydrolase activity, hydrolyzing O-glycosyl compounds"/>
    <property type="evidence" value="ECO:0007669"/>
    <property type="project" value="InterPro"/>
</dbReference>
<dbReference type="GO" id="GO:0005975">
    <property type="term" value="P:carbohydrate metabolic process"/>
    <property type="evidence" value="ECO:0007669"/>
    <property type="project" value="InterPro"/>
</dbReference>